<dbReference type="KEGG" id="mthr:MSTHT_2499"/>
<gene>
    <name evidence="3" type="ORF">MSTHT_2499</name>
</gene>
<evidence type="ECO:0000256" key="1">
    <source>
        <dbReference type="ARBA" id="ARBA00022679"/>
    </source>
</evidence>
<dbReference type="PANTHER" id="PTHR13947">
    <property type="entry name" value="GNAT FAMILY N-ACETYLTRANSFERASE"/>
    <property type="match status" value="1"/>
</dbReference>
<evidence type="ECO:0000313" key="3">
    <source>
        <dbReference type="EMBL" id="AKB14257.1"/>
    </source>
</evidence>
<dbReference type="EMBL" id="CP009501">
    <property type="protein sequence ID" value="AKB14257.1"/>
    <property type="molecule type" value="Genomic_DNA"/>
</dbReference>
<dbReference type="PATRIC" id="fig|523844.20.peg.3045"/>
<dbReference type="GeneID" id="53687042"/>
<proteinExistence type="predicted"/>
<reference evidence="3 4" key="1">
    <citation type="submission" date="2014-07" db="EMBL/GenBank/DDBJ databases">
        <title>Methanogenic archaea and the global carbon cycle.</title>
        <authorList>
            <person name="Henriksen J.R."/>
            <person name="Luke J."/>
            <person name="Reinhart S."/>
            <person name="Benedict M.N."/>
            <person name="Youngblut N.D."/>
            <person name="Metcalf M.E."/>
            <person name="Whitaker R.J."/>
            <person name="Metcalf W.W."/>
        </authorList>
    </citation>
    <scope>NUCLEOTIDE SEQUENCE [LARGE SCALE GENOMIC DNA]</scope>
    <source>
        <strain evidence="4">ATCC 43570 / DSM 1825 / OCM 12 / VKM B-1830 / TM-1</strain>
    </source>
</reference>
<protein>
    <submittedName>
        <fullName evidence="3">Transcriptional regulator, MarR family</fullName>
    </submittedName>
</protein>
<dbReference type="InterPro" id="IPR016181">
    <property type="entry name" value="Acyl_CoA_acyltransferase"/>
</dbReference>
<dbReference type="Proteomes" id="UP000066529">
    <property type="component" value="Chromosome"/>
</dbReference>
<organism evidence="3 4">
    <name type="scientific">Methanosarcina thermophila (strain ATCC 43570 / DSM 1825 / OCM 12 / VKM B-1830 / TM-1)</name>
    <dbReference type="NCBI Taxonomy" id="523844"/>
    <lineage>
        <taxon>Archaea</taxon>
        <taxon>Methanobacteriati</taxon>
        <taxon>Methanobacteriota</taxon>
        <taxon>Stenosarchaea group</taxon>
        <taxon>Methanomicrobia</taxon>
        <taxon>Methanosarcinales</taxon>
        <taxon>Methanosarcinaceae</taxon>
        <taxon>Methanosarcina</taxon>
    </lineage>
</organism>
<dbReference type="Pfam" id="PF00583">
    <property type="entry name" value="Acetyltransf_1"/>
    <property type="match status" value="1"/>
</dbReference>
<dbReference type="STRING" id="523844.MSTHT_2499"/>
<evidence type="ECO:0000313" key="4">
    <source>
        <dbReference type="Proteomes" id="UP000066529"/>
    </source>
</evidence>
<accession>A0A0E3NDL0</accession>
<dbReference type="InterPro" id="IPR050769">
    <property type="entry name" value="NAT_camello-type"/>
</dbReference>
<keyword evidence="1" id="KW-0808">Transferase</keyword>
<evidence type="ECO:0000259" key="2">
    <source>
        <dbReference type="PROSITE" id="PS51186"/>
    </source>
</evidence>
<dbReference type="PANTHER" id="PTHR13947:SF37">
    <property type="entry name" value="LD18367P"/>
    <property type="match status" value="1"/>
</dbReference>
<dbReference type="GO" id="GO:0008080">
    <property type="term" value="F:N-acetyltransferase activity"/>
    <property type="evidence" value="ECO:0007669"/>
    <property type="project" value="InterPro"/>
</dbReference>
<dbReference type="HOGENOM" id="CLU_013985_11_2_2"/>
<dbReference type="InterPro" id="IPR000182">
    <property type="entry name" value="GNAT_dom"/>
</dbReference>
<dbReference type="SUPFAM" id="SSF55729">
    <property type="entry name" value="Acyl-CoA N-acyltransferases (Nat)"/>
    <property type="match status" value="1"/>
</dbReference>
<dbReference type="AlphaFoldDB" id="A0A0E3NDL0"/>
<dbReference type="CDD" id="cd04301">
    <property type="entry name" value="NAT_SF"/>
    <property type="match status" value="1"/>
</dbReference>
<dbReference type="RefSeq" id="WP_048168186.1">
    <property type="nucleotide sequence ID" value="NZ_CP009501.1"/>
</dbReference>
<sequence length="152" mass="17651">MIIQRYEDSRKEEVREVVLEVLQEHGFEPDRLKDADLNDINGYYFGSGGMFFVGIVDDKVIGTAGVRKLDENWCEIRRIYLKKAFRSKGNGKKLFRAALDFAEKNCSAVVLKTDSTLTKAIDMYLKHGFTFQKEETGYLYFEKKFDQKPKIV</sequence>
<dbReference type="OrthoDB" id="125295at2157"/>
<name>A0A0E3NDL0_METTT</name>
<dbReference type="Gene3D" id="3.40.630.30">
    <property type="match status" value="1"/>
</dbReference>
<dbReference type="PROSITE" id="PS51186">
    <property type="entry name" value="GNAT"/>
    <property type="match status" value="1"/>
</dbReference>
<feature type="domain" description="N-acetyltransferase" evidence="2">
    <location>
        <begin position="1"/>
        <end position="146"/>
    </location>
</feature>